<gene>
    <name evidence="1" type="ORF">ESB00_04055</name>
</gene>
<dbReference type="AlphaFoldDB" id="A0A4Q1C820"/>
<evidence type="ECO:0000313" key="2">
    <source>
        <dbReference type="Proteomes" id="UP000290218"/>
    </source>
</evidence>
<dbReference type="Proteomes" id="UP000290218">
    <property type="component" value="Unassembled WGS sequence"/>
</dbReference>
<dbReference type="EMBL" id="SDHX01000001">
    <property type="protein sequence ID" value="RXK55083.1"/>
    <property type="molecule type" value="Genomic_DNA"/>
</dbReference>
<protein>
    <submittedName>
        <fullName evidence="1">Uncharacterized protein</fullName>
    </submittedName>
</protein>
<comment type="caution">
    <text evidence="1">The sequence shown here is derived from an EMBL/GenBank/DDBJ whole genome shotgun (WGS) entry which is preliminary data.</text>
</comment>
<proteinExistence type="predicted"/>
<reference evidence="1 2" key="1">
    <citation type="submission" date="2019-01" db="EMBL/GenBank/DDBJ databases">
        <title>Lacunisphaera sp. strain TWA-58.</title>
        <authorList>
            <person name="Chen W.-M."/>
        </authorList>
    </citation>
    <scope>NUCLEOTIDE SEQUENCE [LARGE SCALE GENOMIC DNA]</scope>
    <source>
        <strain evidence="1 2">TWA-58</strain>
    </source>
</reference>
<accession>A0A4Q1C820</accession>
<keyword evidence="2" id="KW-1185">Reference proteome</keyword>
<sequence length="132" mass="14637">MPATEEKAWQRAISLAEATPDAFVLVGTGRSMQPLYESDTILVLRQLPFMELQRGQTVLYRNKRGKIIAHVLVSRTRDGWRARGLNNSIHDMEPVQAENLVGIVLAAFKPVSVGPDGKRHVIGAATDRYTAK</sequence>
<dbReference type="RefSeq" id="WP_129046449.1">
    <property type="nucleotide sequence ID" value="NZ_SDHX01000001.1"/>
</dbReference>
<dbReference type="SUPFAM" id="SSF51306">
    <property type="entry name" value="LexA/Signal peptidase"/>
    <property type="match status" value="1"/>
</dbReference>
<name>A0A4Q1C820_9BACT</name>
<dbReference type="OrthoDB" id="195770at2"/>
<evidence type="ECO:0000313" key="1">
    <source>
        <dbReference type="EMBL" id="RXK55083.1"/>
    </source>
</evidence>
<dbReference type="InterPro" id="IPR036286">
    <property type="entry name" value="LexA/Signal_pep-like_sf"/>
</dbReference>
<organism evidence="1 2">
    <name type="scientific">Oleiharenicola lentus</name>
    <dbReference type="NCBI Taxonomy" id="2508720"/>
    <lineage>
        <taxon>Bacteria</taxon>
        <taxon>Pseudomonadati</taxon>
        <taxon>Verrucomicrobiota</taxon>
        <taxon>Opitutia</taxon>
        <taxon>Opitutales</taxon>
        <taxon>Opitutaceae</taxon>
        <taxon>Oleiharenicola</taxon>
    </lineage>
</organism>